<keyword evidence="3" id="KW-1185">Reference proteome</keyword>
<gene>
    <name evidence="2" type="ORF">Tco_1053718</name>
</gene>
<feature type="region of interest" description="Disordered" evidence="1">
    <location>
        <begin position="102"/>
        <end position="157"/>
    </location>
</feature>
<comment type="caution">
    <text evidence="2">The sequence shown here is derived from an EMBL/GenBank/DDBJ whole genome shotgun (WGS) entry which is preliminary data.</text>
</comment>
<dbReference type="EMBL" id="BQNB010018894">
    <property type="protein sequence ID" value="GJT79376.1"/>
    <property type="molecule type" value="Genomic_DNA"/>
</dbReference>
<protein>
    <recommendedName>
        <fullName evidence="4">Pentatricopeptide repeat-containing protein</fullName>
    </recommendedName>
</protein>
<name>A0ABQ5GVY4_9ASTR</name>
<evidence type="ECO:0000256" key="1">
    <source>
        <dbReference type="SAM" id="MobiDB-lite"/>
    </source>
</evidence>
<proteinExistence type="predicted"/>
<feature type="compositionally biased region" description="Low complexity" evidence="1">
    <location>
        <begin position="118"/>
        <end position="130"/>
    </location>
</feature>
<dbReference type="Proteomes" id="UP001151760">
    <property type="component" value="Unassembled WGS sequence"/>
</dbReference>
<evidence type="ECO:0000313" key="3">
    <source>
        <dbReference type="Proteomes" id="UP001151760"/>
    </source>
</evidence>
<sequence length="215" mass="25208">MKSWVEIIRENVFCLGGHRDHVPACLCHMLYCIETSTKYNLTFFILKRMERIRNNPKVILPYGMLLTRLFNHVMSIFLELAIDRYILYDRVMHPLAPHYERKTRSDHGTKRCRYSNPSSSSTALNHASSSHHLDENNDRNDEESFYSNTHSPTQLANSLSNISPKVFENPPHENQTLHSYQTEILNHQSQLRDEHRKGLRSIEKALKDMMKGNKK</sequence>
<accession>A0ABQ5GVY4</accession>
<feature type="compositionally biased region" description="Polar residues" evidence="1">
    <location>
        <begin position="145"/>
        <end position="157"/>
    </location>
</feature>
<organism evidence="2 3">
    <name type="scientific">Tanacetum coccineum</name>
    <dbReference type="NCBI Taxonomy" id="301880"/>
    <lineage>
        <taxon>Eukaryota</taxon>
        <taxon>Viridiplantae</taxon>
        <taxon>Streptophyta</taxon>
        <taxon>Embryophyta</taxon>
        <taxon>Tracheophyta</taxon>
        <taxon>Spermatophyta</taxon>
        <taxon>Magnoliopsida</taxon>
        <taxon>eudicotyledons</taxon>
        <taxon>Gunneridae</taxon>
        <taxon>Pentapetalae</taxon>
        <taxon>asterids</taxon>
        <taxon>campanulids</taxon>
        <taxon>Asterales</taxon>
        <taxon>Asteraceae</taxon>
        <taxon>Asteroideae</taxon>
        <taxon>Anthemideae</taxon>
        <taxon>Anthemidinae</taxon>
        <taxon>Tanacetum</taxon>
    </lineage>
</organism>
<evidence type="ECO:0000313" key="2">
    <source>
        <dbReference type="EMBL" id="GJT79376.1"/>
    </source>
</evidence>
<reference evidence="2" key="2">
    <citation type="submission" date="2022-01" db="EMBL/GenBank/DDBJ databases">
        <authorList>
            <person name="Yamashiro T."/>
            <person name="Shiraishi A."/>
            <person name="Satake H."/>
            <person name="Nakayama K."/>
        </authorList>
    </citation>
    <scope>NUCLEOTIDE SEQUENCE</scope>
</reference>
<evidence type="ECO:0008006" key="4">
    <source>
        <dbReference type="Google" id="ProtNLM"/>
    </source>
</evidence>
<reference evidence="2" key="1">
    <citation type="journal article" date="2022" name="Int. J. Mol. Sci.">
        <title>Draft Genome of Tanacetum Coccineum: Genomic Comparison of Closely Related Tanacetum-Family Plants.</title>
        <authorList>
            <person name="Yamashiro T."/>
            <person name="Shiraishi A."/>
            <person name="Nakayama K."/>
            <person name="Satake H."/>
        </authorList>
    </citation>
    <scope>NUCLEOTIDE SEQUENCE</scope>
</reference>